<comment type="caution">
    <text evidence="5">The sequence shown here is derived from an EMBL/GenBank/DDBJ whole genome shotgun (WGS) entry which is preliminary data.</text>
</comment>
<protein>
    <submittedName>
        <fullName evidence="5">Restriction endonuclease subunit S</fullName>
    </submittedName>
</protein>
<dbReference type="EMBL" id="JACSQB010000163">
    <property type="protein sequence ID" value="MBD8048676.1"/>
    <property type="molecule type" value="Genomic_DNA"/>
</dbReference>
<dbReference type="Gene3D" id="3.90.220.20">
    <property type="entry name" value="DNA methylase specificity domains"/>
    <property type="match status" value="1"/>
</dbReference>
<dbReference type="InterPro" id="IPR000055">
    <property type="entry name" value="Restrct_endonuc_typeI_TRD"/>
</dbReference>
<dbReference type="GO" id="GO:0004519">
    <property type="term" value="F:endonuclease activity"/>
    <property type="evidence" value="ECO:0007669"/>
    <property type="project" value="UniProtKB-KW"/>
</dbReference>
<dbReference type="Proteomes" id="UP000627166">
    <property type="component" value="Unassembled WGS sequence"/>
</dbReference>
<feature type="domain" description="Type I restriction modification DNA specificity" evidence="4">
    <location>
        <begin position="5"/>
        <end position="163"/>
    </location>
</feature>
<evidence type="ECO:0000259" key="4">
    <source>
        <dbReference type="Pfam" id="PF01420"/>
    </source>
</evidence>
<reference evidence="5 6" key="1">
    <citation type="submission" date="2020-08" db="EMBL/GenBank/DDBJ databases">
        <title>A Genomic Blueprint of the Chicken Gut Microbiome.</title>
        <authorList>
            <person name="Gilroy R."/>
            <person name="Ravi A."/>
            <person name="Getino M."/>
            <person name="Pursley I."/>
            <person name="Horton D.L."/>
            <person name="Alikhan N.-F."/>
            <person name="Baker D."/>
            <person name="Gharbi K."/>
            <person name="Hall N."/>
            <person name="Watson M."/>
            <person name="Adriaenssens E.M."/>
            <person name="Foster-Nyarko E."/>
            <person name="Jarju S."/>
            <person name="Secka A."/>
            <person name="Antonio M."/>
            <person name="Oren A."/>
            <person name="Chaudhuri R."/>
            <person name="La Ragione R.M."/>
            <person name="Hildebrand F."/>
            <person name="Pallen M.J."/>
        </authorList>
    </citation>
    <scope>NUCLEOTIDE SEQUENCE [LARGE SCALE GENOMIC DNA]</scope>
    <source>
        <strain evidence="5 6">N37</strain>
    </source>
</reference>
<proteinExistence type="inferred from homology"/>
<dbReference type="Pfam" id="PF01420">
    <property type="entry name" value="Methylase_S"/>
    <property type="match status" value="1"/>
</dbReference>
<organism evidence="5 6">
    <name type="scientific">Clostridium faecium</name>
    <dbReference type="NCBI Taxonomy" id="2762223"/>
    <lineage>
        <taxon>Bacteria</taxon>
        <taxon>Bacillati</taxon>
        <taxon>Bacillota</taxon>
        <taxon>Clostridia</taxon>
        <taxon>Eubacteriales</taxon>
        <taxon>Clostridiaceae</taxon>
        <taxon>Clostridium</taxon>
    </lineage>
</organism>
<name>A0ABR8YWQ2_9CLOT</name>
<dbReference type="PANTHER" id="PTHR30408:SF12">
    <property type="entry name" value="TYPE I RESTRICTION ENZYME MJAVIII SPECIFICITY SUBUNIT"/>
    <property type="match status" value="1"/>
</dbReference>
<keyword evidence="5" id="KW-0255">Endonuclease</keyword>
<dbReference type="InterPro" id="IPR052021">
    <property type="entry name" value="Type-I_RS_S_subunit"/>
</dbReference>
<evidence type="ECO:0000256" key="3">
    <source>
        <dbReference type="ARBA" id="ARBA00023125"/>
    </source>
</evidence>
<dbReference type="SUPFAM" id="SSF116734">
    <property type="entry name" value="DNA methylase specificity domain"/>
    <property type="match status" value="1"/>
</dbReference>
<dbReference type="InterPro" id="IPR044946">
    <property type="entry name" value="Restrct_endonuc_typeI_TRD_sf"/>
</dbReference>
<evidence type="ECO:0000256" key="1">
    <source>
        <dbReference type="ARBA" id="ARBA00010923"/>
    </source>
</evidence>
<sequence>MWFIKIVKLGDISSITTGQVIKRKEARPGDVDAIQYRILTLKSFDEDGFLVKEEIDSFKASEEIESKYITSKGDIVVRLSMPFTSITIDEESEGILIPSLFVAIRVNCNDILPSYLSLYLNSNKMKKQYIKEARGSAIQILKTSAFKEFEIMIPDMSIQEQAVTLNELLMREKRLLQLLIKENNKRNQIIFDNMITGGLNHGD</sequence>
<dbReference type="RefSeq" id="WP_191741615.1">
    <property type="nucleotide sequence ID" value="NZ_JACSQB010000163.1"/>
</dbReference>
<evidence type="ECO:0000313" key="6">
    <source>
        <dbReference type="Proteomes" id="UP000627166"/>
    </source>
</evidence>
<gene>
    <name evidence="5" type="ORF">H9637_16840</name>
</gene>
<comment type="similarity">
    <text evidence="1">Belongs to the type-I restriction system S methylase family.</text>
</comment>
<evidence type="ECO:0000256" key="2">
    <source>
        <dbReference type="ARBA" id="ARBA00022747"/>
    </source>
</evidence>
<evidence type="ECO:0000313" key="5">
    <source>
        <dbReference type="EMBL" id="MBD8048676.1"/>
    </source>
</evidence>
<keyword evidence="3" id="KW-0238">DNA-binding</keyword>
<dbReference type="PANTHER" id="PTHR30408">
    <property type="entry name" value="TYPE-1 RESTRICTION ENZYME ECOKI SPECIFICITY PROTEIN"/>
    <property type="match status" value="1"/>
</dbReference>
<keyword evidence="5" id="KW-0378">Hydrolase</keyword>
<keyword evidence="2" id="KW-0680">Restriction system</keyword>
<keyword evidence="5" id="KW-0540">Nuclease</keyword>
<accession>A0ABR8YWQ2</accession>
<keyword evidence="6" id="KW-1185">Reference proteome</keyword>